<dbReference type="SUPFAM" id="SSF52833">
    <property type="entry name" value="Thioredoxin-like"/>
    <property type="match status" value="1"/>
</dbReference>
<dbReference type="Pfam" id="PF00085">
    <property type="entry name" value="Thioredoxin"/>
    <property type="match status" value="1"/>
</dbReference>
<gene>
    <name evidence="6" type="ORF">METZ01_LOCUS21811</name>
</gene>
<dbReference type="PRINTS" id="PR00421">
    <property type="entry name" value="THIOREDOXIN"/>
</dbReference>
<dbReference type="PANTHER" id="PTHR45663:SF11">
    <property type="entry name" value="GEO12009P1"/>
    <property type="match status" value="1"/>
</dbReference>
<dbReference type="InterPro" id="IPR013766">
    <property type="entry name" value="Thioredoxin_domain"/>
</dbReference>
<dbReference type="EMBL" id="UINC01001049">
    <property type="protein sequence ID" value="SUZ68957.1"/>
    <property type="molecule type" value="Genomic_DNA"/>
</dbReference>
<dbReference type="CDD" id="cd02947">
    <property type="entry name" value="TRX_family"/>
    <property type="match status" value="1"/>
</dbReference>
<dbReference type="PANTHER" id="PTHR45663">
    <property type="entry name" value="GEO12009P1"/>
    <property type="match status" value="1"/>
</dbReference>
<dbReference type="GO" id="GO:0005829">
    <property type="term" value="C:cytosol"/>
    <property type="evidence" value="ECO:0007669"/>
    <property type="project" value="TreeGrafter"/>
</dbReference>
<dbReference type="AlphaFoldDB" id="A0A381PS98"/>
<evidence type="ECO:0000256" key="1">
    <source>
        <dbReference type="ARBA" id="ARBA00022448"/>
    </source>
</evidence>
<accession>A0A381PS98</accession>
<dbReference type="GO" id="GO:0015035">
    <property type="term" value="F:protein-disulfide reductase activity"/>
    <property type="evidence" value="ECO:0007669"/>
    <property type="project" value="InterPro"/>
</dbReference>
<evidence type="ECO:0000256" key="4">
    <source>
        <dbReference type="ARBA" id="ARBA00023284"/>
    </source>
</evidence>
<dbReference type="NCBIfam" id="NF006898">
    <property type="entry name" value="PRK09381.1"/>
    <property type="match status" value="1"/>
</dbReference>
<keyword evidence="1" id="KW-0813">Transport</keyword>
<dbReference type="Gene3D" id="3.40.30.10">
    <property type="entry name" value="Glutaredoxin"/>
    <property type="match status" value="1"/>
</dbReference>
<evidence type="ECO:0000256" key="3">
    <source>
        <dbReference type="ARBA" id="ARBA00023157"/>
    </source>
</evidence>
<keyword evidence="2" id="KW-0249">Electron transport</keyword>
<dbReference type="NCBIfam" id="TIGR01068">
    <property type="entry name" value="thioredoxin"/>
    <property type="match status" value="1"/>
</dbReference>
<dbReference type="InterPro" id="IPR005746">
    <property type="entry name" value="Thioredoxin"/>
</dbReference>
<organism evidence="6">
    <name type="scientific">marine metagenome</name>
    <dbReference type="NCBI Taxonomy" id="408172"/>
    <lineage>
        <taxon>unclassified sequences</taxon>
        <taxon>metagenomes</taxon>
        <taxon>ecological metagenomes</taxon>
    </lineage>
</organism>
<dbReference type="GO" id="GO:0045454">
    <property type="term" value="P:cell redox homeostasis"/>
    <property type="evidence" value="ECO:0007669"/>
    <property type="project" value="TreeGrafter"/>
</dbReference>
<dbReference type="PROSITE" id="PS51352">
    <property type="entry name" value="THIOREDOXIN_2"/>
    <property type="match status" value="1"/>
</dbReference>
<sequence>MAENVIEFTDNGFESDVLTADTPVLVDFWAEWCGPCKMIGPIIQEIAGEYAGRIKVGKMNVDNNPVIPPQYGIRSIPSLLIFKDGAVSDQIVGAVPKDNITEVLDRVLAN</sequence>
<keyword evidence="3" id="KW-1015">Disulfide bond</keyword>
<dbReference type="InterPro" id="IPR036249">
    <property type="entry name" value="Thioredoxin-like_sf"/>
</dbReference>
<keyword evidence="4" id="KW-0676">Redox-active center</keyword>
<protein>
    <recommendedName>
        <fullName evidence="5">Thioredoxin domain-containing protein</fullName>
    </recommendedName>
</protein>
<evidence type="ECO:0000313" key="6">
    <source>
        <dbReference type="EMBL" id="SUZ68957.1"/>
    </source>
</evidence>
<dbReference type="FunFam" id="3.40.30.10:FF:000001">
    <property type="entry name" value="Thioredoxin"/>
    <property type="match status" value="1"/>
</dbReference>
<dbReference type="PIRSF" id="PIRSF000077">
    <property type="entry name" value="Thioredoxin"/>
    <property type="match status" value="1"/>
</dbReference>
<dbReference type="InterPro" id="IPR017937">
    <property type="entry name" value="Thioredoxin_CS"/>
</dbReference>
<name>A0A381PS98_9ZZZZ</name>
<dbReference type="PROSITE" id="PS00194">
    <property type="entry name" value="THIOREDOXIN_1"/>
    <property type="match status" value="1"/>
</dbReference>
<reference evidence="6" key="1">
    <citation type="submission" date="2018-05" db="EMBL/GenBank/DDBJ databases">
        <authorList>
            <person name="Lanie J.A."/>
            <person name="Ng W.-L."/>
            <person name="Kazmierczak K.M."/>
            <person name="Andrzejewski T.M."/>
            <person name="Davidsen T.M."/>
            <person name="Wayne K.J."/>
            <person name="Tettelin H."/>
            <person name="Glass J.I."/>
            <person name="Rusch D."/>
            <person name="Podicherti R."/>
            <person name="Tsui H.-C.T."/>
            <person name="Winkler M.E."/>
        </authorList>
    </citation>
    <scope>NUCLEOTIDE SEQUENCE</scope>
</reference>
<evidence type="ECO:0000259" key="5">
    <source>
        <dbReference type="PROSITE" id="PS51352"/>
    </source>
</evidence>
<proteinExistence type="predicted"/>
<evidence type="ECO:0000256" key="2">
    <source>
        <dbReference type="ARBA" id="ARBA00022982"/>
    </source>
</evidence>
<feature type="domain" description="Thioredoxin" evidence="5">
    <location>
        <begin position="1"/>
        <end position="109"/>
    </location>
</feature>